<proteinExistence type="inferred from homology"/>
<dbReference type="SUPFAM" id="SSF47323">
    <property type="entry name" value="Anticodon-binding domain of a subclass of class I aminoacyl-tRNA synthetases"/>
    <property type="match status" value="1"/>
</dbReference>
<accession>A0AAD7CX56</accession>
<dbReference type="GO" id="GO:0006420">
    <property type="term" value="P:arginyl-tRNA aminoacylation"/>
    <property type="evidence" value="ECO:0007669"/>
    <property type="project" value="InterPro"/>
</dbReference>
<keyword evidence="6 9" id="KW-0648">Protein biosynthesis</keyword>
<dbReference type="AlphaFoldDB" id="A0AAD7CX56"/>
<dbReference type="CDD" id="cd07956">
    <property type="entry name" value="Anticodon_Ia_Arg"/>
    <property type="match status" value="1"/>
</dbReference>
<comment type="similarity">
    <text evidence="1 9">Belongs to the class-I aminoacyl-tRNA synthetase family.</text>
</comment>
<evidence type="ECO:0000313" key="11">
    <source>
        <dbReference type="EMBL" id="KAJ7668125.1"/>
    </source>
</evidence>
<evidence type="ECO:0000256" key="5">
    <source>
        <dbReference type="ARBA" id="ARBA00022840"/>
    </source>
</evidence>
<keyword evidence="12" id="KW-1185">Reference proteome</keyword>
<dbReference type="GO" id="GO:0004814">
    <property type="term" value="F:arginine-tRNA ligase activity"/>
    <property type="evidence" value="ECO:0007669"/>
    <property type="project" value="UniProtKB-EC"/>
</dbReference>
<dbReference type="FunFam" id="1.10.730.10:FF:000006">
    <property type="entry name" value="Arginyl-tRNA synthetase 2, mitochondrial"/>
    <property type="match status" value="1"/>
</dbReference>
<comment type="catalytic activity">
    <reaction evidence="8">
        <text>tRNA(Arg) + L-arginine + ATP = L-arginyl-tRNA(Arg) + AMP + diphosphate</text>
        <dbReference type="Rhea" id="RHEA:20301"/>
        <dbReference type="Rhea" id="RHEA-COMP:9658"/>
        <dbReference type="Rhea" id="RHEA-COMP:9673"/>
        <dbReference type="ChEBI" id="CHEBI:30616"/>
        <dbReference type="ChEBI" id="CHEBI:32682"/>
        <dbReference type="ChEBI" id="CHEBI:33019"/>
        <dbReference type="ChEBI" id="CHEBI:78442"/>
        <dbReference type="ChEBI" id="CHEBI:78513"/>
        <dbReference type="ChEBI" id="CHEBI:456215"/>
        <dbReference type="EC" id="6.1.1.19"/>
    </reaction>
</comment>
<dbReference type="Gene3D" id="3.30.1360.70">
    <property type="entry name" value="Arginyl tRNA synthetase N-terminal domain"/>
    <property type="match status" value="1"/>
</dbReference>
<evidence type="ECO:0000256" key="9">
    <source>
        <dbReference type="RuleBase" id="RU363038"/>
    </source>
</evidence>
<reference evidence="11" key="1">
    <citation type="submission" date="2023-03" db="EMBL/GenBank/DDBJ databases">
        <title>Massive genome expansion in bonnet fungi (Mycena s.s.) driven by repeated elements and novel gene families across ecological guilds.</title>
        <authorList>
            <consortium name="Lawrence Berkeley National Laboratory"/>
            <person name="Harder C.B."/>
            <person name="Miyauchi S."/>
            <person name="Viragh M."/>
            <person name="Kuo A."/>
            <person name="Thoen E."/>
            <person name="Andreopoulos B."/>
            <person name="Lu D."/>
            <person name="Skrede I."/>
            <person name="Drula E."/>
            <person name="Henrissat B."/>
            <person name="Morin E."/>
            <person name="Kohler A."/>
            <person name="Barry K."/>
            <person name="LaButti K."/>
            <person name="Morin E."/>
            <person name="Salamov A."/>
            <person name="Lipzen A."/>
            <person name="Mereny Z."/>
            <person name="Hegedus B."/>
            <person name="Baldrian P."/>
            <person name="Stursova M."/>
            <person name="Weitz H."/>
            <person name="Taylor A."/>
            <person name="Grigoriev I.V."/>
            <person name="Nagy L.G."/>
            <person name="Martin F."/>
            <person name="Kauserud H."/>
        </authorList>
    </citation>
    <scope>NUCLEOTIDE SEQUENCE</scope>
    <source>
        <strain evidence="11">CBHHK067</strain>
    </source>
</reference>
<gene>
    <name evidence="11" type="ORF">B0H17DRAFT_1018571</name>
</gene>
<dbReference type="InterPro" id="IPR035684">
    <property type="entry name" value="ArgRS_core"/>
</dbReference>
<feature type="domain" description="DALR anticodon binding" evidence="10">
    <location>
        <begin position="493"/>
        <end position="613"/>
    </location>
</feature>
<dbReference type="GO" id="GO:0005524">
    <property type="term" value="F:ATP binding"/>
    <property type="evidence" value="ECO:0007669"/>
    <property type="project" value="UniProtKB-KW"/>
</dbReference>
<sequence>MPSTTEAPYFIDTCRASIATAVATCLQIDFETAYSGVDLGKKGVDFTVAIPRFRKGNPQELAQRFLEHPDPFIYLATADGVFVHFMIHHIILMRSVLDQVFRMAMPSEHYPHGFYGTNKSGAGKKVVIEYSSPNIAKPFHNGHLRSTIIGTFLANIYAATGWDVVRMNYLGDWGVQFGLLAVGFRKYGSEAQLSENPIMHLFDVYVKVNANKVTEGAAGKSSTMDEARGVFKAMEDGDPEALALWRRFRDLSVVAYEKVYARLNVEFDDYAGESLVTTANIQSVIQALRDKGLLAEKHMWESQSGRNYKMAPPTDDAGNPVRGENPAWAVDLHRFKLDKPVVQKPDGTTIYMVRDIAGAMQRFEKYNFDKMIYVVGDQQDLHCAQLFKILELLDAPFAGRLEHINFGKVKGMSSRKGDVKFLEEILDMARDAMLSPMQTNASKLNNLEDPVATSDQIGTTCVKIQDMQAKRINSYAFDAIRMTSFEGDTGAYLQYAHARLCSVERKVAGEISLCKDPAEIDTDLLVEPKAREIAYILACYPETVRMAFKTSEPSTIVSYCFRLSHAISAALETLIVKGRDHRLAGARLLLFVCARLVVASGMRLLSLTPLDRM</sequence>
<evidence type="ECO:0000256" key="6">
    <source>
        <dbReference type="ARBA" id="ARBA00022917"/>
    </source>
</evidence>
<dbReference type="InterPro" id="IPR014729">
    <property type="entry name" value="Rossmann-like_a/b/a_fold"/>
</dbReference>
<dbReference type="SUPFAM" id="SSF52374">
    <property type="entry name" value="Nucleotidylyl transferase"/>
    <property type="match status" value="1"/>
</dbReference>
<evidence type="ECO:0000256" key="1">
    <source>
        <dbReference type="ARBA" id="ARBA00005594"/>
    </source>
</evidence>
<dbReference type="PRINTS" id="PR01038">
    <property type="entry name" value="TRNASYNTHARG"/>
</dbReference>
<keyword evidence="3 9" id="KW-0436">Ligase</keyword>
<evidence type="ECO:0000256" key="2">
    <source>
        <dbReference type="ARBA" id="ARBA00012837"/>
    </source>
</evidence>
<evidence type="ECO:0000259" key="10">
    <source>
        <dbReference type="SMART" id="SM00836"/>
    </source>
</evidence>
<organism evidence="11 12">
    <name type="scientific">Mycena rosella</name>
    <name type="common">Pink bonnet</name>
    <name type="synonym">Agaricus rosellus</name>
    <dbReference type="NCBI Taxonomy" id="1033263"/>
    <lineage>
        <taxon>Eukaryota</taxon>
        <taxon>Fungi</taxon>
        <taxon>Dikarya</taxon>
        <taxon>Basidiomycota</taxon>
        <taxon>Agaricomycotina</taxon>
        <taxon>Agaricomycetes</taxon>
        <taxon>Agaricomycetidae</taxon>
        <taxon>Agaricales</taxon>
        <taxon>Marasmiineae</taxon>
        <taxon>Mycenaceae</taxon>
        <taxon>Mycena</taxon>
    </lineage>
</organism>
<dbReference type="InterPro" id="IPR001278">
    <property type="entry name" value="Arg-tRNA-ligase"/>
</dbReference>
<dbReference type="CDD" id="cd00671">
    <property type="entry name" value="ArgRS_core"/>
    <property type="match status" value="1"/>
</dbReference>
<keyword evidence="4 9" id="KW-0547">Nucleotide-binding</keyword>
<evidence type="ECO:0000256" key="8">
    <source>
        <dbReference type="ARBA" id="ARBA00049339"/>
    </source>
</evidence>
<dbReference type="EC" id="6.1.1.19" evidence="2"/>
<dbReference type="PANTHER" id="PTHR11956">
    <property type="entry name" value="ARGINYL-TRNA SYNTHETASE"/>
    <property type="match status" value="1"/>
</dbReference>
<dbReference type="Pfam" id="PF00750">
    <property type="entry name" value="tRNA-synt_1d"/>
    <property type="match status" value="2"/>
</dbReference>
<evidence type="ECO:0000256" key="3">
    <source>
        <dbReference type="ARBA" id="ARBA00022598"/>
    </source>
</evidence>
<comment type="caution">
    <text evidence="11">The sequence shown here is derived from an EMBL/GenBank/DDBJ whole genome shotgun (WGS) entry which is preliminary data.</text>
</comment>
<dbReference type="InterPro" id="IPR036695">
    <property type="entry name" value="Arg-tRNA-synth_N_sf"/>
</dbReference>
<dbReference type="EMBL" id="JARKIE010000197">
    <property type="protein sequence ID" value="KAJ7668125.1"/>
    <property type="molecule type" value="Genomic_DNA"/>
</dbReference>
<dbReference type="Gene3D" id="3.40.50.620">
    <property type="entry name" value="HUPs"/>
    <property type="match status" value="1"/>
</dbReference>
<dbReference type="InterPro" id="IPR008909">
    <property type="entry name" value="DALR_anticod-bd"/>
</dbReference>
<dbReference type="GO" id="GO:0005739">
    <property type="term" value="C:mitochondrion"/>
    <property type="evidence" value="ECO:0007669"/>
    <property type="project" value="TreeGrafter"/>
</dbReference>
<dbReference type="InterPro" id="IPR009080">
    <property type="entry name" value="tRNAsynth_Ia_anticodon-bd"/>
</dbReference>
<dbReference type="Pfam" id="PF05746">
    <property type="entry name" value="DALR_1"/>
    <property type="match status" value="1"/>
</dbReference>
<keyword evidence="5 9" id="KW-0067">ATP-binding</keyword>
<protein>
    <recommendedName>
        <fullName evidence="2">arginine--tRNA ligase</fullName>
        <ecNumber evidence="2">6.1.1.19</ecNumber>
    </recommendedName>
</protein>
<evidence type="ECO:0000256" key="7">
    <source>
        <dbReference type="ARBA" id="ARBA00023146"/>
    </source>
</evidence>
<name>A0AAD7CX56_MYCRO</name>
<keyword evidence="7 9" id="KW-0030">Aminoacyl-tRNA synthetase</keyword>
<dbReference type="SMART" id="SM00836">
    <property type="entry name" value="DALR_1"/>
    <property type="match status" value="1"/>
</dbReference>
<dbReference type="PANTHER" id="PTHR11956:SF11">
    <property type="entry name" value="ARGININE--TRNA LIGASE, MITOCHONDRIAL-RELATED"/>
    <property type="match status" value="1"/>
</dbReference>
<dbReference type="GO" id="GO:0032543">
    <property type="term" value="P:mitochondrial translation"/>
    <property type="evidence" value="ECO:0007669"/>
    <property type="project" value="TreeGrafter"/>
</dbReference>
<evidence type="ECO:0000256" key="4">
    <source>
        <dbReference type="ARBA" id="ARBA00022741"/>
    </source>
</evidence>
<evidence type="ECO:0000313" key="12">
    <source>
        <dbReference type="Proteomes" id="UP001221757"/>
    </source>
</evidence>
<dbReference type="Gene3D" id="1.10.730.10">
    <property type="entry name" value="Isoleucyl-tRNA Synthetase, Domain 1"/>
    <property type="match status" value="1"/>
</dbReference>
<dbReference type="Proteomes" id="UP001221757">
    <property type="component" value="Unassembled WGS sequence"/>
</dbReference>